<dbReference type="PROSITE" id="PS51257">
    <property type="entry name" value="PROKAR_LIPOPROTEIN"/>
    <property type="match status" value="1"/>
</dbReference>
<accession>A0AA96F0L2</accession>
<dbReference type="RefSeq" id="WP_313325754.1">
    <property type="nucleotide sequence ID" value="NZ_CP134878.1"/>
</dbReference>
<evidence type="ECO:0000313" key="2">
    <source>
        <dbReference type="EMBL" id="WNM20395.1"/>
    </source>
</evidence>
<proteinExistence type="predicted"/>
<sequence length="168" mass="17436">MNSSIKFLASAFALSLVLISCKKEEEAVVSDTPKEIILPRVQPIPTGSYVTPQQTVQQPQQTVTPAPQPVAQNQVVTKPGMNPPHGQPGHRCDIQVGAPLSSPPGAKPATMGTATAKHLDPSMFTTTPAASPATAETTAVVTEPGKNPPHGQEGHVCSIPVGADLPKE</sequence>
<protein>
    <submittedName>
        <fullName evidence="2">Uncharacterized protein</fullName>
    </submittedName>
</protein>
<evidence type="ECO:0000256" key="1">
    <source>
        <dbReference type="SAM" id="MobiDB-lite"/>
    </source>
</evidence>
<evidence type="ECO:0000313" key="3">
    <source>
        <dbReference type="EMBL" id="WNM21784.1"/>
    </source>
</evidence>
<dbReference type="Proteomes" id="UP001304515">
    <property type="component" value="Chromosome"/>
</dbReference>
<accession>A0AA96F0Y6</accession>
<dbReference type="EMBL" id="CP134890">
    <property type="protein sequence ID" value="WNM21784.1"/>
    <property type="molecule type" value="Genomic_DNA"/>
</dbReference>
<evidence type="ECO:0000313" key="4">
    <source>
        <dbReference type="Proteomes" id="UP001304515"/>
    </source>
</evidence>
<name>A0AA96F0L2_9FLAO</name>
<dbReference type="AlphaFoldDB" id="A0AA96F0L2"/>
<keyword evidence="4" id="KW-1185">Reference proteome</keyword>
<organism evidence="2">
    <name type="scientific">Flavobacterium capsici</name>
    <dbReference type="NCBI Taxonomy" id="3075618"/>
    <lineage>
        <taxon>Bacteria</taxon>
        <taxon>Pseudomonadati</taxon>
        <taxon>Bacteroidota</taxon>
        <taxon>Flavobacteriia</taxon>
        <taxon>Flavobacteriales</taxon>
        <taxon>Flavobacteriaceae</taxon>
        <taxon>Flavobacterium</taxon>
    </lineage>
</organism>
<dbReference type="KEGG" id="fcj:RN605_00160"/>
<feature type="compositionally biased region" description="Low complexity" evidence="1">
    <location>
        <begin position="127"/>
        <end position="144"/>
    </location>
</feature>
<gene>
    <name evidence="3" type="ORF">RN605_00160</name>
    <name evidence="2" type="ORF">RN608_06860</name>
</gene>
<dbReference type="EMBL" id="CP134878">
    <property type="protein sequence ID" value="WNM20395.1"/>
    <property type="molecule type" value="Genomic_DNA"/>
</dbReference>
<reference evidence="2 4" key="1">
    <citation type="submission" date="2023-09" db="EMBL/GenBank/DDBJ databases">
        <title>Flavobacterium sp. a novel bacteria isolate from Pepper rhizosphere.</title>
        <authorList>
            <person name="Peng Y."/>
            <person name="Lee J."/>
        </authorList>
    </citation>
    <scope>NUCLEOTIDE SEQUENCE</scope>
    <source>
        <strain evidence="2">PMR2A8</strain>
        <strain evidence="3 4">PMTSA4</strain>
    </source>
</reference>
<feature type="region of interest" description="Disordered" evidence="1">
    <location>
        <begin position="127"/>
        <end position="168"/>
    </location>
</feature>